<name>A0A6A6Q520_9PEZI</name>
<dbReference type="InterPro" id="IPR020904">
    <property type="entry name" value="Sc_DH/Rdtase_CS"/>
</dbReference>
<comment type="similarity">
    <text evidence="1">Belongs to the short-chain dehydrogenases/reductases (SDR) family.</text>
</comment>
<evidence type="ECO:0000256" key="2">
    <source>
        <dbReference type="ARBA" id="ARBA00022857"/>
    </source>
</evidence>
<dbReference type="CDD" id="cd05233">
    <property type="entry name" value="SDR_c"/>
    <property type="match status" value="1"/>
</dbReference>
<keyword evidence="4" id="KW-1185">Reference proteome</keyword>
<dbReference type="GO" id="GO:0048038">
    <property type="term" value="F:quinone binding"/>
    <property type="evidence" value="ECO:0007669"/>
    <property type="project" value="TreeGrafter"/>
</dbReference>
<dbReference type="PANTHER" id="PTHR42760">
    <property type="entry name" value="SHORT-CHAIN DEHYDROGENASES/REDUCTASES FAMILY MEMBER"/>
    <property type="match status" value="1"/>
</dbReference>
<dbReference type="GO" id="GO:0016616">
    <property type="term" value="F:oxidoreductase activity, acting on the CH-OH group of donors, NAD or NADP as acceptor"/>
    <property type="evidence" value="ECO:0007669"/>
    <property type="project" value="TreeGrafter"/>
</dbReference>
<protein>
    <submittedName>
        <fullName evidence="3">Putative short-chain dehydrogenases/reductase</fullName>
    </submittedName>
</protein>
<gene>
    <name evidence="3" type="ORF">BDY17DRAFT_244045</name>
</gene>
<dbReference type="OrthoDB" id="498125at2759"/>
<dbReference type="Gene3D" id="3.40.50.720">
    <property type="entry name" value="NAD(P)-binding Rossmann-like Domain"/>
    <property type="match status" value="1"/>
</dbReference>
<evidence type="ECO:0000313" key="3">
    <source>
        <dbReference type="EMBL" id="KAF2487405.1"/>
    </source>
</evidence>
<dbReference type="PRINTS" id="PR00080">
    <property type="entry name" value="SDRFAMILY"/>
</dbReference>
<dbReference type="PRINTS" id="PR00081">
    <property type="entry name" value="GDHRDH"/>
</dbReference>
<dbReference type="GO" id="GO:0006633">
    <property type="term" value="P:fatty acid biosynthetic process"/>
    <property type="evidence" value="ECO:0007669"/>
    <property type="project" value="TreeGrafter"/>
</dbReference>
<dbReference type="RefSeq" id="XP_033593974.1">
    <property type="nucleotide sequence ID" value="XM_033730494.1"/>
</dbReference>
<dbReference type="InterPro" id="IPR036291">
    <property type="entry name" value="NAD(P)-bd_dom_sf"/>
</dbReference>
<organism evidence="3 4">
    <name type="scientific">Neohortaea acidophila</name>
    <dbReference type="NCBI Taxonomy" id="245834"/>
    <lineage>
        <taxon>Eukaryota</taxon>
        <taxon>Fungi</taxon>
        <taxon>Dikarya</taxon>
        <taxon>Ascomycota</taxon>
        <taxon>Pezizomycotina</taxon>
        <taxon>Dothideomycetes</taxon>
        <taxon>Dothideomycetidae</taxon>
        <taxon>Mycosphaerellales</taxon>
        <taxon>Teratosphaeriaceae</taxon>
        <taxon>Neohortaea</taxon>
    </lineage>
</organism>
<dbReference type="FunFam" id="3.40.50.720:FF:000084">
    <property type="entry name" value="Short-chain dehydrogenase reductase"/>
    <property type="match status" value="1"/>
</dbReference>
<evidence type="ECO:0000256" key="1">
    <source>
        <dbReference type="ARBA" id="ARBA00006484"/>
    </source>
</evidence>
<dbReference type="Pfam" id="PF13561">
    <property type="entry name" value="adh_short_C2"/>
    <property type="match status" value="1"/>
</dbReference>
<dbReference type="Proteomes" id="UP000799767">
    <property type="component" value="Unassembled WGS sequence"/>
</dbReference>
<dbReference type="InterPro" id="IPR002347">
    <property type="entry name" value="SDR_fam"/>
</dbReference>
<dbReference type="GeneID" id="54471496"/>
<dbReference type="SUPFAM" id="SSF51735">
    <property type="entry name" value="NAD(P)-binding Rossmann-fold domains"/>
    <property type="match status" value="1"/>
</dbReference>
<proteinExistence type="inferred from homology"/>
<keyword evidence="2" id="KW-0521">NADP</keyword>
<accession>A0A6A6Q520</accession>
<dbReference type="EMBL" id="MU001631">
    <property type="protein sequence ID" value="KAF2487405.1"/>
    <property type="molecule type" value="Genomic_DNA"/>
</dbReference>
<reference evidence="3" key="1">
    <citation type="journal article" date="2020" name="Stud. Mycol.">
        <title>101 Dothideomycetes genomes: a test case for predicting lifestyles and emergence of pathogens.</title>
        <authorList>
            <person name="Haridas S."/>
            <person name="Albert R."/>
            <person name="Binder M."/>
            <person name="Bloem J."/>
            <person name="Labutti K."/>
            <person name="Salamov A."/>
            <person name="Andreopoulos B."/>
            <person name="Baker S."/>
            <person name="Barry K."/>
            <person name="Bills G."/>
            <person name="Bluhm B."/>
            <person name="Cannon C."/>
            <person name="Castanera R."/>
            <person name="Culley D."/>
            <person name="Daum C."/>
            <person name="Ezra D."/>
            <person name="Gonzalez J."/>
            <person name="Henrissat B."/>
            <person name="Kuo A."/>
            <person name="Liang C."/>
            <person name="Lipzen A."/>
            <person name="Lutzoni F."/>
            <person name="Magnuson J."/>
            <person name="Mondo S."/>
            <person name="Nolan M."/>
            <person name="Ohm R."/>
            <person name="Pangilinan J."/>
            <person name="Park H.-J."/>
            <person name="Ramirez L."/>
            <person name="Alfaro M."/>
            <person name="Sun H."/>
            <person name="Tritt A."/>
            <person name="Yoshinaga Y."/>
            <person name="Zwiers L.-H."/>
            <person name="Turgeon B."/>
            <person name="Goodwin S."/>
            <person name="Spatafora J."/>
            <person name="Crous P."/>
            <person name="Grigoriev I."/>
        </authorList>
    </citation>
    <scope>NUCLEOTIDE SEQUENCE</scope>
    <source>
        <strain evidence="3">CBS 113389</strain>
    </source>
</reference>
<sequence>MHDLNGQVALIAGIGCVGEGWGNGIAIATLFARQGATLFGCDLSLEAAEKSKAKILAESPKADVRVVQGDVTSSASMENVVAGCMKAHGRIDILVNNVGRAEPGDPATMSEAVWDKQMELNLKSVYVSTHIVLPIMEKQATGGAVVNISSVAGLRYIGSPHIAYSTAKAAIHSFTRSTAVMFARKGVRLNTVVPGLINTPLVKMIFEEKLGEDYEKISKLRDEQVPMGRMGSAWDVANAVLFLASREAGYITGTEIVVDGGFTQSTGRM</sequence>
<evidence type="ECO:0000313" key="4">
    <source>
        <dbReference type="Proteomes" id="UP000799767"/>
    </source>
</evidence>
<dbReference type="PROSITE" id="PS00061">
    <property type="entry name" value="ADH_SHORT"/>
    <property type="match status" value="1"/>
</dbReference>
<dbReference type="AlphaFoldDB" id="A0A6A6Q520"/>
<dbReference type="PANTHER" id="PTHR42760:SF122">
    <property type="entry name" value="NAD(P)-BINDING PROTEIN"/>
    <property type="match status" value="1"/>
</dbReference>